<dbReference type="RefSeq" id="WP_277579128.1">
    <property type="nucleotide sequence ID" value="NZ_JANRMI010000004.1"/>
</dbReference>
<name>A0ABT6DLY3_9BACT</name>
<organism evidence="1 2">
    <name type="scientific">Bdellovibrio svalbardensis</name>
    <dbReference type="NCBI Taxonomy" id="2972972"/>
    <lineage>
        <taxon>Bacteria</taxon>
        <taxon>Pseudomonadati</taxon>
        <taxon>Bdellovibrionota</taxon>
        <taxon>Bdellovibrionia</taxon>
        <taxon>Bdellovibrionales</taxon>
        <taxon>Pseudobdellovibrionaceae</taxon>
        <taxon>Bdellovibrio</taxon>
    </lineage>
</organism>
<reference evidence="1" key="1">
    <citation type="submission" date="2022-08" db="EMBL/GenBank/DDBJ databases">
        <title>Novel Bdellovibrio Species Isolated from Svalbard: Designation Bdellovibrio svalbardensis.</title>
        <authorList>
            <person name="Mitchell R.J."/>
            <person name="Choi S.Y."/>
        </authorList>
    </citation>
    <scope>NUCLEOTIDE SEQUENCE</scope>
    <source>
        <strain evidence="1">PAP01</strain>
    </source>
</reference>
<keyword evidence="2" id="KW-1185">Reference proteome</keyword>
<protein>
    <recommendedName>
        <fullName evidence="3">Lipoprotein</fullName>
    </recommendedName>
</protein>
<evidence type="ECO:0000313" key="1">
    <source>
        <dbReference type="EMBL" id="MDG0817656.1"/>
    </source>
</evidence>
<evidence type="ECO:0000313" key="2">
    <source>
        <dbReference type="Proteomes" id="UP001152321"/>
    </source>
</evidence>
<comment type="caution">
    <text evidence="1">The sequence shown here is derived from an EMBL/GenBank/DDBJ whole genome shotgun (WGS) entry which is preliminary data.</text>
</comment>
<dbReference type="Proteomes" id="UP001152321">
    <property type="component" value="Unassembled WGS sequence"/>
</dbReference>
<dbReference type="PROSITE" id="PS51257">
    <property type="entry name" value="PROKAR_LIPOPROTEIN"/>
    <property type="match status" value="1"/>
</dbReference>
<sequence length="594" mass="61847">MKNTKRILLSIVPTMVFGLTGCSGGSSSSSSGDALNVSGVLSLGNSAQGLEKVQSFAQLEEAVSAMSVTLSSYKVSCSTNTTPVQTATASVGSDGSFNVSIAGATGQPLTCFLVDSNGNKAADFLISDSSKKDLNGNAETKSTTAFKKDANLGTIDFDPNAGEVTVPASNISSVVAPVTVAAAQVFDPTGAWTIGAVDFSLPNGTKAPCDSNDNTCHGPPSGQAIYLKLWKGSVIADSSDIYGLQVWEGQNSFSTCGSKIGLTPAMKTSLGVDFSANGGADSEFSFASSVANFADQISSQTGTVNLTDGWKMDTAKLQYDMMPNCAPHDVTIAGTTYSNAWVCGPDNSSNYQAQLGGGCSDANGNPVNLNDWSGITCGSTSTSTSGIKTMSCSGNANINGTVKAVTCTNKWAVTDASYAVDANANFNWNDLNASKISSGATCASIANGASSEALKIAQLQCYSQYYYQSGMERANACLPKVDMDWSATTAANFAIVDKIRPQGLIFFEKYSPFVDGTGGSLMTRQEHYEGVNVNGNSWVNCRVIEVGGLNIKKISATKLLATYQSSTITTSLTKPACLAKFNGARESYMFYLNK</sequence>
<gene>
    <name evidence="1" type="ORF">NWE73_14845</name>
</gene>
<evidence type="ECO:0008006" key="3">
    <source>
        <dbReference type="Google" id="ProtNLM"/>
    </source>
</evidence>
<accession>A0ABT6DLY3</accession>
<proteinExistence type="predicted"/>
<dbReference type="EMBL" id="JANRMI010000004">
    <property type="protein sequence ID" value="MDG0817656.1"/>
    <property type="molecule type" value="Genomic_DNA"/>
</dbReference>